<dbReference type="InterPro" id="IPR018958">
    <property type="entry name" value="Knr4/Smi1-like_dom"/>
</dbReference>
<comment type="caution">
    <text evidence="2">The sequence shown here is derived from an EMBL/GenBank/DDBJ whole genome shotgun (WGS) entry which is preliminary data.</text>
</comment>
<gene>
    <name evidence="2" type="ORF">COB11_01755</name>
</gene>
<evidence type="ECO:0000259" key="1">
    <source>
        <dbReference type="Pfam" id="PF09346"/>
    </source>
</evidence>
<evidence type="ECO:0000313" key="2">
    <source>
        <dbReference type="EMBL" id="PCI95580.1"/>
    </source>
</evidence>
<accession>A0A2A4YLU2</accession>
<dbReference type="SUPFAM" id="SSF160631">
    <property type="entry name" value="SMI1/KNR4-like"/>
    <property type="match status" value="1"/>
</dbReference>
<reference evidence="3" key="1">
    <citation type="submission" date="2017-08" db="EMBL/GenBank/DDBJ databases">
        <title>A dynamic microbial community with high functional redundancy inhabits the cold, oxic subseafloor aquifer.</title>
        <authorList>
            <person name="Tully B.J."/>
            <person name="Wheat C.G."/>
            <person name="Glazer B.T."/>
            <person name="Huber J.A."/>
        </authorList>
    </citation>
    <scope>NUCLEOTIDE SEQUENCE [LARGE SCALE GENOMIC DNA]</scope>
</reference>
<organism evidence="2 3">
    <name type="scientific">Aerophobetes bacterium</name>
    <dbReference type="NCBI Taxonomy" id="2030807"/>
    <lineage>
        <taxon>Bacteria</taxon>
        <taxon>Candidatus Aerophobota</taxon>
    </lineage>
</organism>
<proteinExistence type="predicted"/>
<evidence type="ECO:0000313" key="3">
    <source>
        <dbReference type="Proteomes" id="UP000217838"/>
    </source>
</evidence>
<protein>
    <recommendedName>
        <fullName evidence="1">Knr4/Smi1-like domain-containing protein</fullName>
    </recommendedName>
</protein>
<dbReference type="AlphaFoldDB" id="A0A2A4YLU2"/>
<name>A0A2A4YLU2_UNCAE</name>
<dbReference type="Gene3D" id="3.40.1580.10">
    <property type="entry name" value="SMI1/KNR4-like"/>
    <property type="match status" value="1"/>
</dbReference>
<dbReference type="Proteomes" id="UP000217838">
    <property type="component" value="Unassembled WGS sequence"/>
</dbReference>
<dbReference type="InterPro" id="IPR037883">
    <property type="entry name" value="Knr4/Smi1-like_sf"/>
</dbReference>
<sequence>MNKQASEYYQSKKENKDAIFDEVIALHENAAEIELSDLQSKSKGFQKGFYELAKLSKKDRIDFTCSFWETTLPYSPKLHEFLTLFFARVDDIGIYFVRKEVDPEFTPHLVYSLSDEETFFRGFPSALPEEVEKLKTDLQVIMPEDYLGFLKIHNGFAKDGDFGVIQVFDVCSEMNIVQNEAMQMTNKPIFQQKPIDPNCLIPFYKSNDCNVFECFYKGWYPDKEMGNVLLSLGEGKKIDYSDPTTRIKKLAFPTFLDWLMNYMEPFDV</sequence>
<dbReference type="EMBL" id="NVUU01000014">
    <property type="protein sequence ID" value="PCI95580.1"/>
    <property type="molecule type" value="Genomic_DNA"/>
</dbReference>
<feature type="domain" description="Knr4/Smi1-like" evidence="1">
    <location>
        <begin position="128"/>
        <end position="259"/>
    </location>
</feature>
<dbReference type="Pfam" id="PF09346">
    <property type="entry name" value="SMI1_KNR4"/>
    <property type="match status" value="1"/>
</dbReference>